<comment type="caution">
    <text evidence="6">The sequence shown here is derived from an EMBL/GenBank/DDBJ whole genome shotgun (WGS) entry which is preliminary data.</text>
</comment>
<dbReference type="PANTHER" id="PTHR43140">
    <property type="entry name" value="TYPE-1 RESTRICTION ENZYME ECOKI SPECIFICITY PROTEIN"/>
    <property type="match status" value="1"/>
</dbReference>
<dbReference type="Proteomes" id="UP001557485">
    <property type="component" value="Unassembled WGS sequence"/>
</dbReference>
<dbReference type="GO" id="GO:0004519">
    <property type="term" value="F:endonuclease activity"/>
    <property type="evidence" value="ECO:0007669"/>
    <property type="project" value="UniProtKB-KW"/>
</dbReference>
<gene>
    <name evidence="6" type="ORF">AB4876_15620</name>
</gene>
<dbReference type="Gene3D" id="3.90.220.20">
    <property type="entry name" value="DNA methylase specificity domains"/>
    <property type="match status" value="2"/>
</dbReference>
<keyword evidence="6" id="KW-0378">Hydrolase</keyword>
<keyword evidence="6" id="KW-0255">Endonuclease</keyword>
<evidence type="ECO:0000259" key="5">
    <source>
        <dbReference type="Pfam" id="PF01420"/>
    </source>
</evidence>
<protein>
    <submittedName>
        <fullName evidence="6">Restriction endonuclease subunit S</fullName>
        <ecNumber evidence="6">3.1.21.-</ecNumber>
    </submittedName>
</protein>
<evidence type="ECO:0000256" key="1">
    <source>
        <dbReference type="ARBA" id="ARBA00010923"/>
    </source>
</evidence>
<dbReference type="Pfam" id="PF01420">
    <property type="entry name" value="Methylase_S"/>
    <property type="match status" value="2"/>
</dbReference>
<sequence>MPARLQISHLFNVRSSKRVLKSQWQKSGVPFFRGREISTLSKTGCVDNELFISEELYLEFTSKYGVPKTGDIVITAIGTIGNSYIVKDSDRFYFKDASVLWLEKKADVDSRFIDLWFKSSNMWNQLDHGKGATVDTLTISKLASLKIDLPPLPEQKRVVALLDSAFADIDKARTNAEQNLKNARELFESYLQQAFHQRDESWINVGMSDICEITPKLVDPKEDQYIDLPHIGAGNIITNTGELIDVKTAREENLISGKFIFDDSMVLYSKIRPYLMKVCRPSFTGLCSADVYPLSPIPKKIDKNYLFYLLLTKDFTDYAIAGSGRAGMPKVNRIHLFNYQVSIPNLEKQSLLVKKIDLIVEQSQALEQHYSLKLSLLDELKKSLLHKAFTGQLSANVAKAATDGQAA</sequence>
<dbReference type="PANTHER" id="PTHR43140:SF1">
    <property type="entry name" value="TYPE I RESTRICTION ENZYME ECOKI SPECIFICITY SUBUNIT"/>
    <property type="match status" value="1"/>
</dbReference>
<evidence type="ECO:0000256" key="4">
    <source>
        <dbReference type="SAM" id="Coils"/>
    </source>
</evidence>
<dbReference type="CDD" id="cd16961">
    <property type="entry name" value="RMtype1_S_TRD-CR_like"/>
    <property type="match status" value="1"/>
</dbReference>
<keyword evidence="2" id="KW-0680">Restriction system</keyword>
<dbReference type="EMBL" id="JBFRYA010000015">
    <property type="protein sequence ID" value="MEX1670348.1"/>
    <property type="molecule type" value="Genomic_DNA"/>
</dbReference>
<dbReference type="RefSeq" id="WP_368382683.1">
    <property type="nucleotide sequence ID" value="NZ_JBFRYA010000015.1"/>
</dbReference>
<keyword evidence="7" id="KW-1185">Reference proteome</keyword>
<dbReference type="EC" id="3.1.21.-" evidence="6"/>
<feature type="domain" description="Type I restriction modification DNA specificity" evidence="5">
    <location>
        <begin position="7"/>
        <end position="175"/>
    </location>
</feature>
<evidence type="ECO:0000313" key="7">
    <source>
        <dbReference type="Proteomes" id="UP001557485"/>
    </source>
</evidence>
<evidence type="ECO:0000256" key="3">
    <source>
        <dbReference type="ARBA" id="ARBA00023125"/>
    </source>
</evidence>
<proteinExistence type="inferred from homology"/>
<dbReference type="InterPro" id="IPR000055">
    <property type="entry name" value="Restrct_endonuc_typeI_TRD"/>
</dbReference>
<organism evidence="6 7">
    <name type="scientific">Zhongshania guokunii</name>
    <dbReference type="NCBI Taxonomy" id="641783"/>
    <lineage>
        <taxon>Bacteria</taxon>
        <taxon>Pseudomonadati</taxon>
        <taxon>Pseudomonadota</taxon>
        <taxon>Gammaproteobacteria</taxon>
        <taxon>Cellvibrionales</taxon>
        <taxon>Spongiibacteraceae</taxon>
        <taxon>Zhongshania</taxon>
    </lineage>
</organism>
<dbReference type="SUPFAM" id="SSF116734">
    <property type="entry name" value="DNA methylase specificity domain"/>
    <property type="match status" value="2"/>
</dbReference>
<name>A0ABV3UB93_9GAMM</name>
<dbReference type="InterPro" id="IPR051212">
    <property type="entry name" value="Type-I_RE_S_subunit"/>
</dbReference>
<keyword evidence="6" id="KW-0540">Nuclease</keyword>
<dbReference type="GO" id="GO:0016787">
    <property type="term" value="F:hydrolase activity"/>
    <property type="evidence" value="ECO:0007669"/>
    <property type="project" value="UniProtKB-KW"/>
</dbReference>
<keyword evidence="4" id="KW-0175">Coiled coil</keyword>
<accession>A0ABV3UB93</accession>
<evidence type="ECO:0000256" key="2">
    <source>
        <dbReference type="ARBA" id="ARBA00022747"/>
    </source>
</evidence>
<keyword evidence="3" id="KW-0238">DNA-binding</keyword>
<reference evidence="6 7" key="1">
    <citation type="journal article" date="2011" name="Int. J. Syst. Evol. Microbiol.">
        <title>Zhongshania antarctica gen. nov., sp. nov. and Zhongshania guokunii sp. nov., gammaproteobacteria respectively isolated from coastal attached (fast) ice and surface seawater of the Antarctic.</title>
        <authorList>
            <person name="Li H.J."/>
            <person name="Zhang X.Y."/>
            <person name="Chen C.X."/>
            <person name="Zhang Y.J."/>
            <person name="Gao Z.M."/>
            <person name="Yu Y."/>
            <person name="Chen X.L."/>
            <person name="Chen B."/>
            <person name="Zhang Y.Z."/>
        </authorList>
    </citation>
    <scope>NUCLEOTIDE SEQUENCE [LARGE SCALE GENOMIC DNA]</scope>
    <source>
        <strain evidence="6 7">ZS6-22T</strain>
    </source>
</reference>
<comment type="similarity">
    <text evidence="1">Belongs to the type-I restriction system S methylase family.</text>
</comment>
<feature type="coiled-coil region" evidence="4">
    <location>
        <begin position="166"/>
        <end position="193"/>
    </location>
</feature>
<dbReference type="InterPro" id="IPR044946">
    <property type="entry name" value="Restrct_endonuc_typeI_TRD_sf"/>
</dbReference>
<feature type="domain" description="Type I restriction modification DNA specificity" evidence="5">
    <location>
        <begin position="201"/>
        <end position="366"/>
    </location>
</feature>
<evidence type="ECO:0000313" key="6">
    <source>
        <dbReference type="EMBL" id="MEX1670348.1"/>
    </source>
</evidence>